<evidence type="ECO:0000256" key="1">
    <source>
        <dbReference type="ARBA" id="ARBA00001933"/>
    </source>
</evidence>
<keyword evidence="3" id="KW-0663">Pyridoxal phosphate</keyword>
<dbReference type="CDD" id="cd00609">
    <property type="entry name" value="AAT_like"/>
    <property type="match status" value="1"/>
</dbReference>
<dbReference type="PATRIC" id="fig|1423748.3.peg.264"/>
<dbReference type="Proteomes" id="UP000051311">
    <property type="component" value="Unassembled WGS sequence"/>
</dbReference>
<dbReference type="InterPro" id="IPR015421">
    <property type="entry name" value="PyrdxlP-dep_Trfase_major"/>
</dbReference>
<evidence type="ECO:0000313" key="7">
    <source>
        <dbReference type="EMBL" id="KRL20212.1"/>
    </source>
</evidence>
<dbReference type="Gene3D" id="3.40.640.10">
    <property type="entry name" value="Type I PLP-dependent aspartate aminotransferase-like (Major domain)"/>
    <property type="match status" value="1"/>
</dbReference>
<dbReference type="EMBL" id="AZEL01000070">
    <property type="protein sequence ID" value="KRL20212.1"/>
    <property type="molecule type" value="Genomic_DNA"/>
</dbReference>
<dbReference type="InterPro" id="IPR004839">
    <property type="entry name" value="Aminotransferase_I/II_large"/>
</dbReference>
<name>A0A0R1NPJ5_9LACO</name>
<evidence type="ECO:0000256" key="2">
    <source>
        <dbReference type="ARBA" id="ARBA00012224"/>
    </source>
</evidence>
<dbReference type="GO" id="GO:0030170">
    <property type="term" value="F:pyridoxal phosphate binding"/>
    <property type="evidence" value="ECO:0007669"/>
    <property type="project" value="InterPro"/>
</dbReference>
<dbReference type="OrthoDB" id="9802872at2"/>
<feature type="domain" description="Aminotransferase class I/classII large" evidence="6">
    <location>
        <begin position="48"/>
        <end position="388"/>
    </location>
</feature>
<dbReference type="InterPro" id="IPR051798">
    <property type="entry name" value="Class-II_PLP-Dep_Aminotrans"/>
</dbReference>
<gene>
    <name evidence="7" type="ORF">FC37_GL000246</name>
</gene>
<evidence type="ECO:0000256" key="3">
    <source>
        <dbReference type="ARBA" id="ARBA00022898"/>
    </source>
</evidence>
<evidence type="ECO:0000256" key="4">
    <source>
        <dbReference type="ARBA" id="ARBA00023239"/>
    </source>
</evidence>
<dbReference type="Pfam" id="PF00155">
    <property type="entry name" value="Aminotran_1_2"/>
    <property type="match status" value="1"/>
</dbReference>
<dbReference type="PANTHER" id="PTHR43525:SF1">
    <property type="entry name" value="PROTEIN MALY"/>
    <property type="match status" value="1"/>
</dbReference>
<protein>
    <recommendedName>
        <fullName evidence="2">cysteine-S-conjugate beta-lyase</fullName>
        <ecNumber evidence="2">4.4.1.13</ecNumber>
    </recommendedName>
</protein>
<dbReference type="RefSeq" id="WP_056945610.1">
    <property type="nucleotide sequence ID" value="NZ_AZEL01000070.1"/>
</dbReference>
<organism evidence="7 8">
    <name type="scientific">Lactobacillus gallinarum DSM 10532 = JCM 2011</name>
    <dbReference type="NCBI Taxonomy" id="1423748"/>
    <lineage>
        <taxon>Bacteria</taxon>
        <taxon>Bacillati</taxon>
        <taxon>Bacillota</taxon>
        <taxon>Bacilli</taxon>
        <taxon>Lactobacillales</taxon>
        <taxon>Lactobacillaceae</taxon>
        <taxon>Lactobacillus</taxon>
    </lineage>
</organism>
<keyword evidence="4 7" id="KW-0456">Lyase</keyword>
<dbReference type="EC" id="4.4.1.13" evidence="2"/>
<evidence type="ECO:0000256" key="5">
    <source>
        <dbReference type="ARBA" id="ARBA00037974"/>
    </source>
</evidence>
<dbReference type="eggNOG" id="COG1168">
    <property type="taxonomic scope" value="Bacteria"/>
</dbReference>
<dbReference type="AlphaFoldDB" id="A0A0R1NPJ5"/>
<dbReference type="Gene3D" id="3.90.1150.10">
    <property type="entry name" value="Aspartate Aminotransferase, domain 1"/>
    <property type="match status" value="1"/>
</dbReference>
<evidence type="ECO:0000259" key="6">
    <source>
        <dbReference type="Pfam" id="PF00155"/>
    </source>
</evidence>
<proteinExistence type="inferred from homology"/>
<dbReference type="PANTHER" id="PTHR43525">
    <property type="entry name" value="PROTEIN MALY"/>
    <property type="match status" value="1"/>
</dbReference>
<dbReference type="InterPro" id="IPR015424">
    <property type="entry name" value="PyrdxlP-dep_Trfase"/>
</dbReference>
<dbReference type="SUPFAM" id="SSF53383">
    <property type="entry name" value="PLP-dependent transferases"/>
    <property type="match status" value="1"/>
</dbReference>
<reference evidence="7 8" key="1">
    <citation type="journal article" date="2015" name="Genome Announc.">
        <title>Expanding the biotechnology potential of lactobacilli through comparative genomics of 213 strains and associated genera.</title>
        <authorList>
            <person name="Sun Z."/>
            <person name="Harris H.M."/>
            <person name="McCann A."/>
            <person name="Guo C."/>
            <person name="Argimon S."/>
            <person name="Zhang W."/>
            <person name="Yang X."/>
            <person name="Jeffery I.B."/>
            <person name="Cooney J.C."/>
            <person name="Kagawa T.F."/>
            <person name="Liu W."/>
            <person name="Song Y."/>
            <person name="Salvetti E."/>
            <person name="Wrobel A."/>
            <person name="Rasinkangas P."/>
            <person name="Parkhill J."/>
            <person name="Rea M.C."/>
            <person name="O'Sullivan O."/>
            <person name="Ritari J."/>
            <person name="Douillard F.P."/>
            <person name="Paul Ross R."/>
            <person name="Yang R."/>
            <person name="Briner A.E."/>
            <person name="Felis G.E."/>
            <person name="de Vos W.M."/>
            <person name="Barrangou R."/>
            <person name="Klaenhammer T.R."/>
            <person name="Caufield P.W."/>
            <person name="Cui Y."/>
            <person name="Zhang H."/>
            <person name="O'Toole P.W."/>
        </authorList>
    </citation>
    <scope>NUCLEOTIDE SEQUENCE [LARGE SCALE GENOMIC DNA]</scope>
    <source>
        <strain evidence="7 8">DSM 10532</strain>
    </source>
</reference>
<dbReference type="GO" id="GO:0047804">
    <property type="term" value="F:cysteine-S-conjugate beta-lyase activity"/>
    <property type="evidence" value="ECO:0007669"/>
    <property type="project" value="UniProtKB-EC"/>
</dbReference>
<comment type="cofactor">
    <cofactor evidence="1">
        <name>pyridoxal 5'-phosphate</name>
        <dbReference type="ChEBI" id="CHEBI:597326"/>
    </cofactor>
</comment>
<dbReference type="InterPro" id="IPR015422">
    <property type="entry name" value="PyrdxlP-dep_Trfase_small"/>
</dbReference>
<comment type="similarity">
    <text evidence="5">Belongs to the class-II pyridoxal-phosphate-dependent aminotransferase family. MalY/PatB cystathionine beta-lyase subfamily.</text>
</comment>
<dbReference type="STRING" id="1423748.FC37_GL000246"/>
<evidence type="ECO:0000313" key="8">
    <source>
        <dbReference type="Proteomes" id="UP000051311"/>
    </source>
</evidence>
<sequence length="405" mass="46221">MKYDFTELIDRHGKDAMAVDAVGKLPGFAPSKPKEGFDTIPMWVADMNFPTAKSIQEAIIKRAQHPLFGYFQPSDAYYQAIIDWHKKRKGVSGLTKEDIGYENGVLGGVVSALKVFAAPSDKVLLHSPTYMGFTNAVLSNGYQIIHSPLIKDENGTWRMDYEDMDKKIKKNQIHVAIFCNPHNPTGRVWTKEEITNAMEVYERNNVWIVSDEIWSDLMMNDHHYTPTQLVSEWAKEHTAAFYAPSKTFNLAGLIGSYSVIYNKPIRERIQSVGKKTVYNSMNVFSEHALIGAYSDEGNNWLNQLLPVLSQNVNLAYDYVTKHFDGVSTFKTEGTYMMFLDCTDWLKEHDKTQTELLERGWDYGIGWQDGGLFQGPTSIRLNLASPTSRIEDAFKRMDKYVFNAEW</sequence>
<comment type="caution">
    <text evidence="7">The sequence shown here is derived from an EMBL/GenBank/DDBJ whole genome shotgun (WGS) entry which is preliminary data.</text>
</comment>
<accession>A0A0R1NPJ5</accession>